<evidence type="ECO:0000256" key="1">
    <source>
        <dbReference type="SAM" id="MobiDB-lite"/>
    </source>
</evidence>
<dbReference type="SUPFAM" id="SSF69118">
    <property type="entry name" value="AhpD-like"/>
    <property type="match status" value="1"/>
</dbReference>
<dbReference type="Gene3D" id="1.20.1290.10">
    <property type="entry name" value="AhpD-like"/>
    <property type="match status" value="1"/>
</dbReference>
<dbReference type="Proteomes" id="UP000270678">
    <property type="component" value="Chromosome"/>
</dbReference>
<dbReference type="RefSeq" id="WP_126994728.1">
    <property type="nucleotide sequence ID" value="NZ_CP034346.1"/>
</dbReference>
<dbReference type="KEGG" id="plut:EI981_01240"/>
<dbReference type="InterPro" id="IPR029032">
    <property type="entry name" value="AhpD-like"/>
</dbReference>
<dbReference type="OrthoDB" id="9806086at2"/>
<dbReference type="Pfam" id="PF02627">
    <property type="entry name" value="CMD"/>
    <property type="match status" value="1"/>
</dbReference>
<dbReference type="PANTHER" id="PTHR33930">
    <property type="entry name" value="ALKYL HYDROPEROXIDE REDUCTASE AHPD"/>
    <property type="match status" value="1"/>
</dbReference>
<keyword evidence="4" id="KW-1185">Reference proteome</keyword>
<dbReference type="EMBL" id="CP034346">
    <property type="protein sequence ID" value="AZS13242.1"/>
    <property type="molecule type" value="Genomic_DNA"/>
</dbReference>
<proteinExistence type="predicted"/>
<sequence length="129" mass="14322">MNYYESSNLKRLPELIRLAPSASKLFLAFENEIYQEMNTLSLKTKELIALAVAHVTGCPYCIDEHAKRLKALGGTREEAFEAVLVATSTRAGAILSHATHLLPSFDEAKPENQETPINPEHPNHPSCFC</sequence>
<dbReference type="InterPro" id="IPR004675">
    <property type="entry name" value="AhpD_core"/>
</dbReference>
<accession>A0A3S9USG5</accession>
<dbReference type="PANTHER" id="PTHR33930:SF8">
    <property type="entry name" value="4-CARBOXYMUCONOLACTONE DECARBOXYLASE"/>
    <property type="match status" value="1"/>
</dbReference>
<organism evidence="3 4">
    <name type="scientific">Paenibacillus lutimineralis</name>
    <dbReference type="NCBI Taxonomy" id="2707005"/>
    <lineage>
        <taxon>Bacteria</taxon>
        <taxon>Bacillati</taxon>
        <taxon>Bacillota</taxon>
        <taxon>Bacilli</taxon>
        <taxon>Bacillales</taxon>
        <taxon>Paenibacillaceae</taxon>
        <taxon>Paenibacillus</taxon>
    </lineage>
</organism>
<evidence type="ECO:0000259" key="2">
    <source>
        <dbReference type="Pfam" id="PF02627"/>
    </source>
</evidence>
<feature type="domain" description="Carboxymuconolactone decarboxylase-like" evidence="2">
    <location>
        <begin position="21"/>
        <end position="100"/>
    </location>
</feature>
<feature type="region of interest" description="Disordered" evidence="1">
    <location>
        <begin position="108"/>
        <end position="129"/>
    </location>
</feature>
<gene>
    <name evidence="3" type="ORF">EI981_01240</name>
</gene>
<reference evidence="4" key="1">
    <citation type="submission" date="2018-12" db="EMBL/GenBank/DDBJ databases">
        <title>Complete genome sequence of Paenibacillus sp. MBLB1234.</title>
        <authorList>
            <person name="Nam Y.-D."/>
            <person name="Kang J."/>
            <person name="Chung W.-H."/>
            <person name="Park Y.S."/>
        </authorList>
    </citation>
    <scope>NUCLEOTIDE SEQUENCE [LARGE SCALE GENOMIC DNA]</scope>
    <source>
        <strain evidence="4">MBLB1234</strain>
    </source>
</reference>
<dbReference type="InterPro" id="IPR003779">
    <property type="entry name" value="CMD-like"/>
</dbReference>
<evidence type="ECO:0000313" key="4">
    <source>
        <dbReference type="Proteomes" id="UP000270678"/>
    </source>
</evidence>
<dbReference type="AlphaFoldDB" id="A0A3S9USG5"/>
<protein>
    <submittedName>
        <fullName evidence="3">Carboxymuconolactone decarboxylase family protein</fullName>
    </submittedName>
</protein>
<dbReference type="NCBIfam" id="TIGR00778">
    <property type="entry name" value="ahpD_dom"/>
    <property type="match status" value="1"/>
</dbReference>
<dbReference type="GO" id="GO:0051920">
    <property type="term" value="F:peroxiredoxin activity"/>
    <property type="evidence" value="ECO:0007669"/>
    <property type="project" value="InterPro"/>
</dbReference>
<name>A0A3S9USG5_9BACL</name>
<evidence type="ECO:0000313" key="3">
    <source>
        <dbReference type="EMBL" id="AZS13242.1"/>
    </source>
</evidence>